<sequence>PSGWRDIALIEHVKPAPDPRDPDRQDSGPGAPPTYNAVRTPHELYVEYAHGEREYYDLARDPHSLVNRAGRMPQQRRRELSSLLYALTQCAGPSCVTAGRTR</sequence>
<dbReference type="SUPFAM" id="SSF53649">
    <property type="entry name" value="Alkaline phosphatase-like"/>
    <property type="match status" value="1"/>
</dbReference>
<evidence type="ECO:0000256" key="1">
    <source>
        <dbReference type="SAM" id="MobiDB-lite"/>
    </source>
</evidence>
<name>A0ABW3CDR3_9ACTN</name>
<gene>
    <name evidence="2" type="ORF">ACFQ07_06380</name>
</gene>
<feature type="compositionally biased region" description="Basic and acidic residues" evidence="1">
    <location>
        <begin position="8"/>
        <end position="26"/>
    </location>
</feature>
<dbReference type="EMBL" id="JBHTIR010000828">
    <property type="protein sequence ID" value="MFD0851838.1"/>
    <property type="molecule type" value="Genomic_DNA"/>
</dbReference>
<reference evidence="3" key="1">
    <citation type="journal article" date="2019" name="Int. J. Syst. Evol. Microbiol.">
        <title>The Global Catalogue of Microorganisms (GCM) 10K type strain sequencing project: providing services to taxonomists for standard genome sequencing and annotation.</title>
        <authorList>
            <consortium name="The Broad Institute Genomics Platform"/>
            <consortium name="The Broad Institute Genome Sequencing Center for Infectious Disease"/>
            <person name="Wu L."/>
            <person name="Ma J."/>
        </authorList>
    </citation>
    <scope>NUCLEOTIDE SEQUENCE [LARGE SCALE GENOMIC DNA]</scope>
    <source>
        <strain evidence="3">JCM 31696</strain>
    </source>
</reference>
<evidence type="ECO:0000313" key="2">
    <source>
        <dbReference type="EMBL" id="MFD0851838.1"/>
    </source>
</evidence>
<accession>A0ABW3CDR3</accession>
<proteinExistence type="predicted"/>
<feature type="non-terminal residue" evidence="2">
    <location>
        <position position="1"/>
    </location>
</feature>
<feature type="region of interest" description="Disordered" evidence="1">
    <location>
        <begin position="1"/>
        <end position="39"/>
    </location>
</feature>
<dbReference type="Proteomes" id="UP001597083">
    <property type="component" value="Unassembled WGS sequence"/>
</dbReference>
<dbReference type="Gene3D" id="3.40.720.10">
    <property type="entry name" value="Alkaline Phosphatase, subunit A"/>
    <property type="match status" value="1"/>
</dbReference>
<keyword evidence="3" id="KW-1185">Reference proteome</keyword>
<organism evidence="2 3">
    <name type="scientific">Actinomadura adrarensis</name>
    <dbReference type="NCBI Taxonomy" id="1819600"/>
    <lineage>
        <taxon>Bacteria</taxon>
        <taxon>Bacillati</taxon>
        <taxon>Actinomycetota</taxon>
        <taxon>Actinomycetes</taxon>
        <taxon>Streptosporangiales</taxon>
        <taxon>Thermomonosporaceae</taxon>
        <taxon>Actinomadura</taxon>
    </lineage>
</organism>
<comment type="caution">
    <text evidence="2">The sequence shown here is derived from an EMBL/GenBank/DDBJ whole genome shotgun (WGS) entry which is preliminary data.</text>
</comment>
<dbReference type="InterPro" id="IPR017850">
    <property type="entry name" value="Alkaline_phosphatase_core_sf"/>
</dbReference>
<protein>
    <recommendedName>
        <fullName evidence="4">DUF4976 domain-containing protein</fullName>
    </recommendedName>
</protein>
<evidence type="ECO:0000313" key="3">
    <source>
        <dbReference type="Proteomes" id="UP001597083"/>
    </source>
</evidence>
<evidence type="ECO:0008006" key="4">
    <source>
        <dbReference type="Google" id="ProtNLM"/>
    </source>
</evidence>